<dbReference type="RefSeq" id="XP_039141074.1">
    <property type="nucleotide sequence ID" value="XM_039285140.1"/>
</dbReference>
<evidence type="ECO:0000256" key="2">
    <source>
        <dbReference type="SAM" id="MobiDB-lite"/>
    </source>
</evidence>
<dbReference type="InterPro" id="IPR004252">
    <property type="entry name" value="Probable_transposase_24"/>
</dbReference>
<feature type="coiled-coil region" evidence="1">
    <location>
        <begin position="367"/>
        <end position="404"/>
    </location>
</feature>
<dbReference type="RefSeq" id="XP_039141075.1">
    <property type="nucleotide sequence ID" value="XM_039285141.1"/>
</dbReference>
<organism evidence="3 5">
    <name type="scientific">Dioscorea cayennensis subsp. rotundata</name>
    <name type="common">White Guinea yam</name>
    <name type="synonym">Dioscorea rotundata</name>
    <dbReference type="NCBI Taxonomy" id="55577"/>
    <lineage>
        <taxon>Eukaryota</taxon>
        <taxon>Viridiplantae</taxon>
        <taxon>Streptophyta</taxon>
        <taxon>Embryophyta</taxon>
        <taxon>Tracheophyta</taxon>
        <taxon>Spermatophyta</taxon>
        <taxon>Magnoliopsida</taxon>
        <taxon>Liliopsida</taxon>
        <taxon>Dioscoreales</taxon>
        <taxon>Dioscoreaceae</taxon>
        <taxon>Dioscorea</taxon>
    </lineage>
</organism>
<sequence length="437" mass="49534">MRVRRLDRRGRSGYRGLPNQLVDRGSPADQESQSTHDDCDDSSPYSTQPALKPVTFTPAVLSRPISTSAGHAEVESSSSSISTPCASGDTTPDADPPTTSETRTLSMDGLAFASELKRPCIQLVNGVLHPSDVCARKITSIFKERMDDSGYCWKNVSKKTKDLYWNKFQKHFMWDESISSVIKMAWQRKAAERYRALMCSLRKKKDKTIHVSDSTWQIWNEAWNSPEFKARSLKFTANRLTEIGGPGSGISRHTGGSISHTCHAERLRSKLGRDPLPYELFEVTHTRKGTSKLVDARAETIKDRYLDLVMQSSQTQKGDSEVPIVNKAALYYQAVGGEKKHRVYGVGSQAFVFYPQSSQTLSARTSSEMLQTEIRRLRQTVDQLQESNKELRQSLLQMREEQGQYHEDIMCQMQEMMMQLEARFLQRSQSTTQDSTY</sequence>
<reference evidence="4 5" key="1">
    <citation type="submission" date="2025-04" db="UniProtKB">
        <authorList>
            <consortium name="RefSeq"/>
        </authorList>
    </citation>
    <scope>IDENTIFICATION</scope>
</reference>
<keyword evidence="3" id="KW-1185">Reference proteome</keyword>
<name>A0AB40CLX6_DIOCR</name>
<dbReference type="AlphaFoldDB" id="A0AB40CLX6"/>
<feature type="compositionally biased region" description="Low complexity" evidence="2">
    <location>
        <begin position="89"/>
        <end position="99"/>
    </location>
</feature>
<dbReference type="GeneID" id="120278202"/>
<evidence type="ECO:0000313" key="5">
    <source>
        <dbReference type="RefSeq" id="XP_039141075.1"/>
    </source>
</evidence>
<dbReference type="Pfam" id="PF03004">
    <property type="entry name" value="Transposase_24"/>
    <property type="match status" value="1"/>
</dbReference>
<proteinExistence type="predicted"/>
<dbReference type="Proteomes" id="UP001515500">
    <property type="component" value="Chromosome 15"/>
</dbReference>
<evidence type="ECO:0000313" key="3">
    <source>
        <dbReference type="Proteomes" id="UP001515500"/>
    </source>
</evidence>
<keyword evidence="1" id="KW-0175">Coiled coil</keyword>
<accession>A0AB40CLX6</accession>
<feature type="compositionally biased region" description="Basic residues" evidence="2">
    <location>
        <begin position="1"/>
        <end position="12"/>
    </location>
</feature>
<gene>
    <name evidence="4 5" type="primary">LOC120278202</name>
</gene>
<protein>
    <submittedName>
        <fullName evidence="4 5">Uncharacterized protein LOC120278202</fullName>
    </submittedName>
</protein>
<evidence type="ECO:0000313" key="4">
    <source>
        <dbReference type="RefSeq" id="XP_039141074.1"/>
    </source>
</evidence>
<feature type="region of interest" description="Disordered" evidence="2">
    <location>
        <begin position="1"/>
        <end position="103"/>
    </location>
</feature>
<evidence type="ECO:0000256" key="1">
    <source>
        <dbReference type="SAM" id="Coils"/>
    </source>
</evidence>